<organism evidence="1 2">
    <name type="scientific">Rhizobium giardinii</name>
    <dbReference type="NCBI Taxonomy" id="56731"/>
    <lineage>
        <taxon>Bacteria</taxon>
        <taxon>Pseudomonadati</taxon>
        <taxon>Pseudomonadota</taxon>
        <taxon>Alphaproteobacteria</taxon>
        <taxon>Hyphomicrobiales</taxon>
        <taxon>Rhizobiaceae</taxon>
        <taxon>Rhizobium/Agrobacterium group</taxon>
        <taxon>Rhizobium</taxon>
    </lineage>
</organism>
<dbReference type="Proteomes" id="UP000585507">
    <property type="component" value="Unassembled WGS sequence"/>
</dbReference>
<sequence length="37" mass="4011">MEQVLPKLEGNLSSTSFLWNEGTGFNDEVIDDALAAV</sequence>
<proteinExistence type="predicted"/>
<accession>A0A7W8XA41</accession>
<gene>
    <name evidence="1" type="ORF">GGD55_005743</name>
</gene>
<evidence type="ECO:0000313" key="2">
    <source>
        <dbReference type="Proteomes" id="UP000585507"/>
    </source>
</evidence>
<keyword evidence="2" id="KW-1185">Reference proteome</keyword>
<reference evidence="1 2" key="1">
    <citation type="submission" date="2020-08" db="EMBL/GenBank/DDBJ databases">
        <title>Genomic Encyclopedia of Type Strains, Phase IV (KMG-V): Genome sequencing to study the core and pangenomes of soil and plant-associated prokaryotes.</title>
        <authorList>
            <person name="Whitman W."/>
        </authorList>
    </citation>
    <scope>NUCLEOTIDE SEQUENCE [LARGE SCALE GENOMIC DNA]</scope>
    <source>
        <strain evidence="1 2">SEMIA 4084</strain>
    </source>
</reference>
<dbReference type="EMBL" id="JACHBK010000016">
    <property type="protein sequence ID" value="MBB5539000.1"/>
    <property type="molecule type" value="Genomic_DNA"/>
</dbReference>
<name>A0A7W8XA41_9HYPH</name>
<protein>
    <submittedName>
        <fullName evidence="1">Uncharacterized protein</fullName>
    </submittedName>
</protein>
<comment type="caution">
    <text evidence="1">The sequence shown here is derived from an EMBL/GenBank/DDBJ whole genome shotgun (WGS) entry which is preliminary data.</text>
</comment>
<dbReference type="AlphaFoldDB" id="A0A7W8XA41"/>
<evidence type="ECO:0000313" key="1">
    <source>
        <dbReference type="EMBL" id="MBB5539000.1"/>
    </source>
</evidence>